<dbReference type="Proteomes" id="UP001165064">
    <property type="component" value="Unassembled WGS sequence"/>
</dbReference>
<keyword evidence="2" id="KW-1185">Reference proteome</keyword>
<gene>
    <name evidence="1" type="ORF">Amon02_000367800</name>
</gene>
<accession>A0ACB5T121</accession>
<proteinExistence type="predicted"/>
<protein>
    <submittedName>
        <fullName evidence="1">Unnamed protein product</fullName>
    </submittedName>
</protein>
<reference evidence="1" key="1">
    <citation type="submission" date="2023-04" db="EMBL/GenBank/DDBJ databases">
        <title>Ambrosiozyma monospora NBRC 10751.</title>
        <authorList>
            <person name="Ichikawa N."/>
            <person name="Sato H."/>
            <person name="Tonouchi N."/>
        </authorList>
    </citation>
    <scope>NUCLEOTIDE SEQUENCE</scope>
    <source>
        <strain evidence="1">NBRC 10751</strain>
    </source>
</reference>
<sequence>MLFTEPILFTVSLYNAFIYGMLYLFLTAYPIVFQLGYKMAPGVAELPFFSMIIGQLFGGAVCIYYEKEYNRQLALNNGKVVPEARLPPMIIGGIAFPVGLLWFCWSGYYHDKVHWMCPVASGIVTGFGIILMFIPSFNYIIDSYLLFAASAIAGMTFLRSGFGGAFPLFAQFMFEAMHVNWAGLMLGLFGFVLVLFPISFLRYGKKLRQKSKFAFDLN</sequence>
<comment type="caution">
    <text evidence="1">The sequence shown here is derived from an EMBL/GenBank/DDBJ whole genome shotgun (WGS) entry which is preliminary data.</text>
</comment>
<organism evidence="1 2">
    <name type="scientific">Ambrosiozyma monospora</name>
    <name type="common">Yeast</name>
    <name type="synonym">Endomycopsis monosporus</name>
    <dbReference type="NCBI Taxonomy" id="43982"/>
    <lineage>
        <taxon>Eukaryota</taxon>
        <taxon>Fungi</taxon>
        <taxon>Dikarya</taxon>
        <taxon>Ascomycota</taxon>
        <taxon>Saccharomycotina</taxon>
        <taxon>Pichiomycetes</taxon>
        <taxon>Pichiales</taxon>
        <taxon>Pichiaceae</taxon>
        <taxon>Ambrosiozyma</taxon>
    </lineage>
</organism>
<name>A0ACB5T121_AMBMO</name>
<evidence type="ECO:0000313" key="1">
    <source>
        <dbReference type="EMBL" id="GME78925.1"/>
    </source>
</evidence>
<evidence type="ECO:0000313" key="2">
    <source>
        <dbReference type="Proteomes" id="UP001165064"/>
    </source>
</evidence>
<dbReference type="EMBL" id="BSXS01002376">
    <property type="protein sequence ID" value="GME78925.1"/>
    <property type="molecule type" value="Genomic_DNA"/>
</dbReference>